<sequence>MLNVDPPAHRSARDPSEFAQQHQLVINRRLDHKKATAVFIQQLSRQITQLADLNAYERALFAVFGLQFFFNDRKAAETLLDTLNRSCLIKSRREKENIGYPVWSAASQAFKRLAAHPAARQWIKQHRYARTALAALHANDLHLPPTRFRWLKGLDRTLWYALCSSDRPKPFVEGAGVVTQAQWEREAAQHHVTLPAPILNYAVEGLERDLISVGIVIDDRKPKTDESEEDDKAPQEEDPPIQSNPPSQKAVPMPPSVTKTEETLPSATFVCKPKNTL</sequence>
<dbReference type="AlphaFoldDB" id="E0WV16"/>
<feature type="domain" description="DotM C-terminal cytoplasmic" evidence="2">
    <location>
        <begin position="34"/>
        <end position="207"/>
    </location>
</feature>
<gene>
    <name evidence="3" type="primary">trbA</name>
    <name evidence="3" type="ORF">REG_1931</name>
</gene>
<protein>
    <submittedName>
        <fullName evidence="3">Conjugative transfer protein</fullName>
    </submittedName>
</protein>
<proteinExistence type="predicted"/>
<evidence type="ECO:0000313" key="4">
    <source>
        <dbReference type="Proteomes" id="UP000005726"/>
    </source>
</evidence>
<dbReference type="EMBL" id="GL379729">
    <property type="protein sequence ID" value="EFL91153.1"/>
    <property type="molecule type" value="Genomic_DNA"/>
</dbReference>
<feature type="compositionally biased region" description="Acidic residues" evidence="1">
    <location>
        <begin position="226"/>
        <end position="239"/>
    </location>
</feature>
<feature type="region of interest" description="Disordered" evidence="1">
    <location>
        <begin position="221"/>
        <end position="277"/>
    </location>
</feature>
<evidence type="ECO:0000259" key="2">
    <source>
        <dbReference type="Pfam" id="PF23127"/>
    </source>
</evidence>
<dbReference type="Pfam" id="PF23127">
    <property type="entry name" value="DotM_C"/>
    <property type="match status" value="1"/>
</dbReference>
<dbReference type="HOGENOM" id="CLU_1003581_0_0_6"/>
<evidence type="ECO:0000313" key="3">
    <source>
        <dbReference type="EMBL" id="EFL91153.1"/>
    </source>
</evidence>
<dbReference type="InterPro" id="IPR056464">
    <property type="entry name" value="DotM_C"/>
</dbReference>
<keyword evidence="4" id="KW-1185">Reference proteome</keyword>
<organism evidence="3 4">
    <name type="scientific">Candidatus Regiella insecticola LSR1</name>
    <dbReference type="NCBI Taxonomy" id="663321"/>
    <lineage>
        <taxon>Bacteria</taxon>
        <taxon>Pseudomonadati</taxon>
        <taxon>Pseudomonadota</taxon>
        <taxon>Gammaproteobacteria</taxon>
        <taxon>Enterobacterales</taxon>
        <taxon>Enterobacteriaceae</taxon>
        <taxon>aphid secondary symbionts</taxon>
        <taxon>Candidatus Regiella</taxon>
    </lineage>
</organism>
<accession>E0WV16</accession>
<dbReference type="Proteomes" id="UP000005726">
    <property type="component" value="Unassembled WGS sequence"/>
</dbReference>
<dbReference type="eggNOG" id="ENOG5031YVT">
    <property type="taxonomic scope" value="Bacteria"/>
</dbReference>
<evidence type="ECO:0000256" key="1">
    <source>
        <dbReference type="SAM" id="MobiDB-lite"/>
    </source>
</evidence>
<name>E0WV16_9ENTR</name>
<reference evidence="3" key="1">
    <citation type="journal article" date="2009" name="Environ. Microbiol.">
        <title>Dynamics of genome evolution in facultative symbionts of aphids.</title>
        <authorList>
            <person name="Degnan P.H."/>
            <person name="Leonardo T.E."/>
            <person name="Cass B.N."/>
            <person name="Hurwitz B."/>
            <person name="Stern D."/>
            <person name="Gibbs R.A."/>
            <person name="Richards S."/>
            <person name="Moran N.A."/>
        </authorList>
    </citation>
    <scope>NUCLEOTIDE SEQUENCE [LARGE SCALE GENOMIC DNA]</scope>
    <source>
        <strain evidence="3">LSR1</strain>
    </source>
</reference>